<name>A1ZY62_MICM2</name>
<organism evidence="1 2">
    <name type="scientific">Microscilla marina ATCC 23134</name>
    <dbReference type="NCBI Taxonomy" id="313606"/>
    <lineage>
        <taxon>Bacteria</taxon>
        <taxon>Pseudomonadati</taxon>
        <taxon>Bacteroidota</taxon>
        <taxon>Cytophagia</taxon>
        <taxon>Cytophagales</taxon>
        <taxon>Microscillaceae</taxon>
        <taxon>Microscilla</taxon>
    </lineage>
</organism>
<comment type="caution">
    <text evidence="1">The sequence shown here is derived from an EMBL/GenBank/DDBJ whole genome shotgun (WGS) entry which is preliminary data.</text>
</comment>
<sequence length="72" mass="7936">FFVGSFIIFKLYYQTFLVANKFPELFPLPSTNLPLVFLPAENPAHPVYSVCIGCTCQSLASGYKQAFVAIGV</sequence>
<gene>
    <name evidence="1" type="ORF">M23134_00580</name>
</gene>
<dbReference type="AlphaFoldDB" id="A1ZY62"/>
<feature type="non-terminal residue" evidence="1">
    <location>
        <position position="1"/>
    </location>
</feature>
<dbReference type="Proteomes" id="UP000004095">
    <property type="component" value="Unassembled WGS sequence"/>
</dbReference>
<proteinExistence type="predicted"/>
<accession>A1ZY62</accession>
<reference evidence="1 2" key="1">
    <citation type="submission" date="2007-01" db="EMBL/GenBank/DDBJ databases">
        <authorList>
            <person name="Haygood M."/>
            <person name="Podell S."/>
            <person name="Anderson C."/>
            <person name="Hopkinson B."/>
            <person name="Roe K."/>
            <person name="Barbeau K."/>
            <person name="Gaasterland T."/>
            <person name="Ferriera S."/>
            <person name="Johnson J."/>
            <person name="Kravitz S."/>
            <person name="Beeson K."/>
            <person name="Sutton G."/>
            <person name="Rogers Y.-H."/>
            <person name="Friedman R."/>
            <person name="Frazier M."/>
            <person name="Venter J.C."/>
        </authorList>
    </citation>
    <scope>NUCLEOTIDE SEQUENCE [LARGE SCALE GENOMIC DNA]</scope>
    <source>
        <strain evidence="1 2">ATCC 23134</strain>
    </source>
</reference>
<evidence type="ECO:0000313" key="2">
    <source>
        <dbReference type="Proteomes" id="UP000004095"/>
    </source>
</evidence>
<evidence type="ECO:0000313" key="1">
    <source>
        <dbReference type="EMBL" id="EAY24628.1"/>
    </source>
</evidence>
<protein>
    <submittedName>
        <fullName evidence="1">Uncharacterized protein</fullName>
    </submittedName>
</protein>
<dbReference type="EMBL" id="AAWS01000064">
    <property type="protein sequence ID" value="EAY24628.1"/>
    <property type="molecule type" value="Genomic_DNA"/>
</dbReference>
<keyword evidence="2" id="KW-1185">Reference proteome</keyword>